<dbReference type="GO" id="GO:0000978">
    <property type="term" value="F:RNA polymerase II cis-regulatory region sequence-specific DNA binding"/>
    <property type="evidence" value="ECO:0007669"/>
    <property type="project" value="TreeGrafter"/>
</dbReference>
<dbReference type="AlphaFoldDB" id="A0AAY4A233"/>
<dbReference type="SUPFAM" id="SSF57959">
    <property type="entry name" value="Leucine zipper domain"/>
    <property type="match status" value="1"/>
</dbReference>
<dbReference type="PANTHER" id="PTHR23351:SF51">
    <property type="entry name" value="BASIC LEUCINE ZIPPER TRANSCRIPTIONAL FACTOR ATF-LIKE"/>
    <property type="match status" value="1"/>
</dbReference>
<accession>A0AAY4A233</accession>
<dbReference type="GO" id="GO:0005634">
    <property type="term" value="C:nucleus"/>
    <property type="evidence" value="ECO:0007669"/>
    <property type="project" value="TreeGrafter"/>
</dbReference>
<feature type="compositionally biased region" description="Basic and acidic residues" evidence="1">
    <location>
        <begin position="29"/>
        <end position="48"/>
    </location>
</feature>
<reference evidence="3" key="2">
    <citation type="submission" date="2025-08" db="UniProtKB">
        <authorList>
            <consortium name="Ensembl"/>
        </authorList>
    </citation>
    <scope>IDENTIFICATION</scope>
</reference>
<dbReference type="Proteomes" id="UP000694580">
    <property type="component" value="Chromosome 1"/>
</dbReference>
<organism evidence="3 4">
    <name type="scientific">Denticeps clupeoides</name>
    <name type="common">denticle herring</name>
    <dbReference type="NCBI Taxonomy" id="299321"/>
    <lineage>
        <taxon>Eukaryota</taxon>
        <taxon>Metazoa</taxon>
        <taxon>Chordata</taxon>
        <taxon>Craniata</taxon>
        <taxon>Vertebrata</taxon>
        <taxon>Euteleostomi</taxon>
        <taxon>Actinopterygii</taxon>
        <taxon>Neopterygii</taxon>
        <taxon>Teleostei</taxon>
        <taxon>Clupei</taxon>
        <taxon>Clupeiformes</taxon>
        <taxon>Denticipitoidei</taxon>
        <taxon>Denticipitidae</taxon>
        <taxon>Denticeps</taxon>
    </lineage>
</organism>
<dbReference type="Pfam" id="PF07716">
    <property type="entry name" value="bZIP_2"/>
    <property type="match status" value="1"/>
</dbReference>
<reference evidence="3" key="3">
    <citation type="submission" date="2025-09" db="UniProtKB">
        <authorList>
            <consortium name="Ensembl"/>
        </authorList>
    </citation>
    <scope>IDENTIFICATION</scope>
</reference>
<dbReference type="Gene3D" id="1.20.5.170">
    <property type="match status" value="1"/>
</dbReference>
<dbReference type="InterPro" id="IPR000837">
    <property type="entry name" value="AP-1"/>
</dbReference>
<protein>
    <recommendedName>
        <fullName evidence="2">BZIP domain-containing protein</fullName>
    </recommendedName>
</protein>
<evidence type="ECO:0000256" key="1">
    <source>
        <dbReference type="SAM" id="MobiDB-lite"/>
    </source>
</evidence>
<dbReference type="GeneTree" id="ENSGT01030000234924"/>
<dbReference type="PANTHER" id="PTHR23351">
    <property type="entry name" value="FOS TRANSCRIPTION FACTOR-RELATED"/>
    <property type="match status" value="1"/>
</dbReference>
<dbReference type="SMART" id="SM00338">
    <property type="entry name" value="BRLZ"/>
    <property type="match status" value="1"/>
</dbReference>
<feature type="domain" description="BZIP" evidence="2">
    <location>
        <begin position="24"/>
        <end position="87"/>
    </location>
</feature>
<dbReference type="InterPro" id="IPR004827">
    <property type="entry name" value="bZIP"/>
</dbReference>
<evidence type="ECO:0000313" key="4">
    <source>
        <dbReference type="Proteomes" id="UP000694580"/>
    </source>
</evidence>
<evidence type="ECO:0000313" key="3">
    <source>
        <dbReference type="Ensembl" id="ENSDCDP00010001950.1"/>
    </source>
</evidence>
<feature type="region of interest" description="Disordered" evidence="1">
    <location>
        <begin position="1"/>
        <end position="48"/>
    </location>
</feature>
<sequence length="109" mass="12449">MDSKPGESLASPASSHWARDGSDAATRPRCKEKNRDAARKSRRKQTERADLLHEELQFLERSNAALEAEIASLRTESQRYTAALQDHEPRCTRFICFHCRAYHKNAVHA</sequence>
<keyword evidence="4" id="KW-1185">Reference proteome</keyword>
<dbReference type="GO" id="GO:0000981">
    <property type="term" value="F:DNA-binding transcription factor activity, RNA polymerase II-specific"/>
    <property type="evidence" value="ECO:0007669"/>
    <property type="project" value="TreeGrafter"/>
</dbReference>
<dbReference type="InterPro" id="IPR046347">
    <property type="entry name" value="bZIP_sf"/>
</dbReference>
<proteinExistence type="predicted"/>
<dbReference type="PROSITE" id="PS50217">
    <property type="entry name" value="BZIP"/>
    <property type="match status" value="1"/>
</dbReference>
<reference evidence="3 4" key="1">
    <citation type="submission" date="2020-06" db="EMBL/GenBank/DDBJ databases">
        <authorList>
            <consortium name="Wellcome Sanger Institute Data Sharing"/>
        </authorList>
    </citation>
    <scope>NUCLEOTIDE SEQUENCE [LARGE SCALE GENOMIC DNA]</scope>
</reference>
<dbReference type="Ensembl" id="ENSDCDT00010002027.1">
    <property type="protein sequence ID" value="ENSDCDP00010001950.1"/>
    <property type="gene ID" value="ENSDCDG00010000972.1"/>
</dbReference>
<name>A0AAY4A233_9TELE</name>
<dbReference type="PROSITE" id="PS00036">
    <property type="entry name" value="BZIP_BASIC"/>
    <property type="match status" value="1"/>
</dbReference>
<evidence type="ECO:0000259" key="2">
    <source>
        <dbReference type="PROSITE" id="PS50217"/>
    </source>
</evidence>